<dbReference type="STRING" id="1292034.OR37_00034"/>
<dbReference type="RefSeq" id="WP_004615053.1">
    <property type="nucleotide sequence ID" value="NZ_APMP01000001.1"/>
</dbReference>
<dbReference type="PANTHER" id="PTHR35561">
    <property type="entry name" value="RNA 2',3'-CYCLIC PHOSPHODIESTERASE"/>
    <property type="match status" value="1"/>
</dbReference>
<dbReference type="PANTHER" id="PTHR35561:SF1">
    <property type="entry name" value="RNA 2',3'-CYCLIC PHOSPHODIESTERASE"/>
    <property type="match status" value="1"/>
</dbReference>
<dbReference type="OrthoDB" id="7770344at2"/>
<dbReference type="InterPro" id="IPR009097">
    <property type="entry name" value="Cyclic_Pdiesterase"/>
</dbReference>
<dbReference type="GO" id="GO:0008664">
    <property type="term" value="F:RNA 2',3'-cyclic 3'-phosphodiesterase activity"/>
    <property type="evidence" value="ECO:0007669"/>
    <property type="project" value="InterPro"/>
</dbReference>
<dbReference type="SUPFAM" id="SSF55144">
    <property type="entry name" value="LigT-like"/>
    <property type="match status" value="1"/>
</dbReference>
<dbReference type="InterPro" id="IPR004175">
    <property type="entry name" value="RNA_CPDase"/>
</dbReference>
<dbReference type="GO" id="GO:0004113">
    <property type="term" value="F:2',3'-cyclic-nucleotide 3'-phosphodiesterase activity"/>
    <property type="evidence" value="ECO:0007669"/>
    <property type="project" value="InterPro"/>
</dbReference>
<organism evidence="2 3">
    <name type="scientific">Caulobacter vibrioides OR37</name>
    <dbReference type="NCBI Taxonomy" id="1292034"/>
    <lineage>
        <taxon>Bacteria</taxon>
        <taxon>Pseudomonadati</taxon>
        <taxon>Pseudomonadota</taxon>
        <taxon>Alphaproteobacteria</taxon>
        <taxon>Caulobacterales</taxon>
        <taxon>Caulobacteraceae</taxon>
        <taxon>Caulobacter</taxon>
    </lineage>
</organism>
<dbReference type="Gene3D" id="3.90.1140.10">
    <property type="entry name" value="Cyclic phosphodiesterase"/>
    <property type="match status" value="1"/>
</dbReference>
<keyword evidence="3" id="KW-1185">Reference proteome</keyword>
<evidence type="ECO:0000313" key="2">
    <source>
        <dbReference type="EMBL" id="ENZ83533.1"/>
    </source>
</evidence>
<protein>
    <submittedName>
        <fullName evidence="2">2'-5' RNA ligase</fullName>
    </submittedName>
</protein>
<dbReference type="AlphaFoldDB" id="R0EDK5"/>
<dbReference type="Proteomes" id="UP000013063">
    <property type="component" value="Unassembled WGS sequence"/>
</dbReference>
<dbReference type="eggNOG" id="COG1514">
    <property type="taxonomic scope" value="Bacteria"/>
</dbReference>
<keyword evidence="1" id="KW-0378">Hydrolase</keyword>
<dbReference type="GO" id="GO:0016874">
    <property type="term" value="F:ligase activity"/>
    <property type="evidence" value="ECO:0007669"/>
    <property type="project" value="UniProtKB-KW"/>
</dbReference>
<gene>
    <name evidence="2" type="ORF">OR37_00034</name>
</gene>
<keyword evidence="2" id="KW-0436">Ligase</keyword>
<evidence type="ECO:0000313" key="3">
    <source>
        <dbReference type="Proteomes" id="UP000013063"/>
    </source>
</evidence>
<dbReference type="Pfam" id="PF13563">
    <property type="entry name" value="2_5_RNA_ligase2"/>
    <property type="match status" value="1"/>
</dbReference>
<reference evidence="2 3" key="1">
    <citation type="journal article" date="2013" name="Genome Announc.">
        <title>Draft Genome Sequence for Caulobacter sp. Strain OR37, a Bacterium Tolerant to Heavy Metals.</title>
        <authorList>
            <person name="Utturkar S.M."/>
            <person name="Bollmann A."/>
            <person name="Brzoska R.M."/>
            <person name="Klingeman D.M."/>
            <person name="Epstein S.E."/>
            <person name="Palumbo A.V."/>
            <person name="Brown S.D."/>
        </authorList>
    </citation>
    <scope>NUCLEOTIDE SEQUENCE [LARGE SCALE GENOMIC DNA]</scope>
    <source>
        <strain evidence="2 3">OR37</strain>
    </source>
</reference>
<accession>R0EDK5</accession>
<sequence>MAETSQMGLPGFDPPTPTDRLMFLLYPDPATAEAIAREARRLKDALGLRGQPLATDRFHVTLHHLGDYVGVPNDIVAKGERAGEAMAHAPFGVAFDRAASFANRGGSNPFTLQGGEGVEALIAFQKALADRMLAVRLKPDKSFTPHITLLYDAQVASAQAIAPIRWTVDHFVLVRSKLGRTQHVVLRRWNLNG</sequence>
<comment type="caution">
    <text evidence="2">The sequence shown here is derived from an EMBL/GenBank/DDBJ whole genome shotgun (WGS) entry which is preliminary data.</text>
</comment>
<dbReference type="PATRIC" id="fig|1292034.3.peg.35"/>
<name>R0EDK5_CAUVI</name>
<dbReference type="EMBL" id="APMP01000001">
    <property type="protein sequence ID" value="ENZ83533.1"/>
    <property type="molecule type" value="Genomic_DNA"/>
</dbReference>
<proteinExistence type="predicted"/>
<evidence type="ECO:0000256" key="1">
    <source>
        <dbReference type="ARBA" id="ARBA00022801"/>
    </source>
</evidence>